<sequence>MVYVLGFLAILVLAALYGVAIYNGLVRSRNMVEEAFSGMDVQLKKRSDLIPNLVETVKGYAAHEREVLDAVTQWRAHAQQAQQHHSREAQAASEGMLGQALGRLFAVAENYPQLKADANFRELQTALAQVEDDLQNARRYYNGAVRNLNIKVQSFPSNLVAGMFGFARGTFFELEDPADRATPRVRF</sequence>
<organism evidence="6 7">
    <name type="scientific">Megalodesulfovibrio gigas (strain ATCC 19364 / DSM 1382 / NCIMB 9332 / VKM B-1759)</name>
    <name type="common">Desulfovibrio gigas</name>
    <dbReference type="NCBI Taxonomy" id="1121448"/>
    <lineage>
        <taxon>Bacteria</taxon>
        <taxon>Pseudomonadati</taxon>
        <taxon>Thermodesulfobacteriota</taxon>
        <taxon>Desulfovibrionia</taxon>
        <taxon>Desulfovibrionales</taxon>
        <taxon>Desulfovibrionaceae</taxon>
        <taxon>Megalodesulfovibrio</taxon>
    </lineage>
</organism>
<comment type="similarity">
    <text evidence="2">Belongs to the LemA family.</text>
</comment>
<keyword evidence="7" id="KW-1185">Reference proteome</keyword>
<dbReference type="EMBL" id="CP006585">
    <property type="protein sequence ID" value="AGW14818.1"/>
    <property type="molecule type" value="Genomic_DNA"/>
</dbReference>
<keyword evidence="3" id="KW-0812">Transmembrane</keyword>
<evidence type="ECO:0000256" key="3">
    <source>
        <dbReference type="ARBA" id="ARBA00022692"/>
    </source>
</evidence>
<evidence type="ECO:0000256" key="2">
    <source>
        <dbReference type="ARBA" id="ARBA00008854"/>
    </source>
</evidence>
<keyword evidence="5" id="KW-0472">Membrane</keyword>
<dbReference type="GO" id="GO:0016020">
    <property type="term" value="C:membrane"/>
    <property type="evidence" value="ECO:0007669"/>
    <property type="project" value="UniProtKB-SubCell"/>
</dbReference>
<evidence type="ECO:0000313" key="6">
    <source>
        <dbReference type="EMBL" id="AGW14818.1"/>
    </source>
</evidence>
<proteinExistence type="inferred from homology"/>
<dbReference type="RefSeq" id="WP_021761898.1">
    <property type="nucleotide sequence ID" value="NC_022444.1"/>
</dbReference>
<dbReference type="AlphaFoldDB" id="T2GEU6"/>
<dbReference type="KEGG" id="dgg:DGI_3103"/>
<reference evidence="6 7" key="1">
    <citation type="journal article" date="2013" name="J. Bacteriol.">
        <title>Roles of HynAB and Ech, the only two hydrogenases found in the model sulfate reducer Desulfovibrio gigas.</title>
        <authorList>
            <person name="Morais-Silva F.O."/>
            <person name="Santos C.I."/>
            <person name="Rodrigues R."/>
            <person name="Pereira I.A."/>
            <person name="Rodrigues-Pousada C."/>
        </authorList>
    </citation>
    <scope>NUCLEOTIDE SEQUENCE [LARGE SCALE GENOMIC DNA]</scope>
    <source>
        <strain evidence="7">ATCC 19364 / DSM 1382 / NCIMB 9332 / VKM B-1759</strain>
    </source>
</reference>
<dbReference type="PANTHER" id="PTHR34478">
    <property type="entry name" value="PROTEIN LEMA"/>
    <property type="match status" value="1"/>
</dbReference>
<dbReference type="Proteomes" id="UP000016587">
    <property type="component" value="Chromosome"/>
</dbReference>
<comment type="subcellular location">
    <subcellularLocation>
        <location evidence="1">Membrane</location>
        <topology evidence="1">Single-pass membrane protein</topology>
    </subcellularLocation>
</comment>
<keyword evidence="4" id="KW-1133">Transmembrane helix</keyword>
<dbReference type="PATRIC" id="fig|1121448.10.peg.3064"/>
<name>T2GEU6_MEGG1</name>
<dbReference type="PANTHER" id="PTHR34478:SF1">
    <property type="entry name" value="PROTEIN LEMA"/>
    <property type="match status" value="1"/>
</dbReference>
<gene>
    <name evidence="6" type="ORF">DGI_3103</name>
</gene>
<dbReference type="SUPFAM" id="SSF140478">
    <property type="entry name" value="LemA-like"/>
    <property type="match status" value="1"/>
</dbReference>
<dbReference type="STRING" id="1121448.DGI_3103"/>
<dbReference type="InterPro" id="IPR007156">
    <property type="entry name" value="MamQ_LemA"/>
</dbReference>
<evidence type="ECO:0000256" key="5">
    <source>
        <dbReference type="ARBA" id="ARBA00023136"/>
    </source>
</evidence>
<dbReference type="HOGENOM" id="CLU_056714_2_2_7"/>
<evidence type="ECO:0000256" key="4">
    <source>
        <dbReference type="ARBA" id="ARBA00022989"/>
    </source>
</evidence>
<dbReference type="InterPro" id="IPR023353">
    <property type="entry name" value="LemA-like_dom_sf"/>
</dbReference>
<protein>
    <submittedName>
        <fullName evidence="6">Putative LemA family protein</fullName>
    </submittedName>
</protein>
<dbReference type="Pfam" id="PF04011">
    <property type="entry name" value="LemA"/>
    <property type="match status" value="1"/>
</dbReference>
<accession>T2GEU6</accession>
<evidence type="ECO:0000313" key="7">
    <source>
        <dbReference type="Proteomes" id="UP000016587"/>
    </source>
</evidence>
<dbReference type="Gene3D" id="1.20.1440.20">
    <property type="entry name" value="LemA-like domain"/>
    <property type="match status" value="1"/>
</dbReference>
<dbReference type="OrthoDB" id="9804152at2"/>
<evidence type="ECO:0000256" key="1">
    <source>
        <dbReference type="ARBA" id="ARBA00004167"/>
    </source>
</evidence>
<reference evidence="7" key="2">
    <citation type="submission" date="2013-07" db="EMBL/GenBank/DDBJ databases">
        <authorList>
            <person name="Morais-Silva F.O."/>
            <person name="Rezende A.M."/>
            <person name="Pimentel C."/>
            <person name="Resende D.M."/>
            <person name="Santos C.I."/>
            <person name="Clemente C."/>
            <person name="de Oliveira L.M."/>
            <person name="da Silva S.M."/>
            <person name="Costa D.A."/>
            <person name="Varela-Raposo A."/>
            <person name="Horacio E.C.A."/>
            <person name="Matos M."/>
            <person name="Flores O."/>
            <person name="Ruiz J.C."/>
            <person name="Rodrigues-Pousada C."/>
        </authorList>
    </citation>
    <scope>NUCLEOTIDE SEQUENCE [LARGE SCALE GENOMIC DNA]</scope>
    <source>
        <strain evidence="7">ATCC 19364 / DSM 1382 / NCIMB 9332 / VKM B-1759</strain>
    </source>
</reference>
<dbReference type="eggNOG" id="COG1704">
    <property type="taxonomic scope" value="Bacteria"/>
</dbReference>